<dbReference type="OrthoDB" id="10405851at2759"/>
<evidence type="ECO:0000313" key="2">
    <source>
        <dbReference type="Proteomes" id="UP000024635"/>
    </source>
</evidence>
<dbReference type="AlphaFoldDB" id="A0A016UX61"/>
<dbReference type="EMBL" id="JARK01001360">
    <property type="protein sequence ID" value="EYC19571.1"/>
    <property type="molecule type" value="Genomic_DNA"/>
</dbReference>
<gene>
    <name evidence="1" type="primary">Acey_s0024.g945</name>
    <name evidence="1" type="ORF">Y032_0024g945</name>
</gene>
<proteinExistence type="predicted"/>
<keyword evidence="2" id="KW-1185">Reference proteome</keyword>
<name>A0A016UX61_9BILA</name>
<evidence type="ECO:0000313" key="1">
    <source>
        <dbReference type="EMBL" id="EYC19571.1"/>
    </source>
</evidence>
<sequence length="69" mass="7639">MVNSGRCTVRRWLSSEHTGNIELEILAGGKQTLSEEPQLLFKVVIGDINSFATSRNSTTPRLLYRSTSA</sequence>
<reference evidence="2" key="1">
    <citation type="journal article" date="2015" name="Nat. Genet.">
        <title>The genome and transcriptome of the zoonotic hookworm Ancylostoma ceylanicum identify infection-specific gene families.</title>
        <authorList>
            <person name="Schwarz E.M."/>
            <person name="Hu Y."/>
            <person name="Antoshechkin I."/>
            <person name="Miller M.M."/>
            <person name="Sternberg P.W."/>
            <person name="Aroian R.V."/>
        </authorList>
    </citation>
    <scope>NUCLEOTIDE SEQUENCE</scope>
    <source>
        <strain evidence="2">HY135</strain>
    </source>
</reference>
<accession>A0A016UX61</accession>
<dbReference type="Proteomes" id="UP000024635">
    <property type="component" value="Unassembled WGS sequence"/>
</dbReference>
<comment type="caution">
    <text evidence="1">The sequence shown here is derived from an EMBL/GenBank/DDBJ whole genome shotgun (WGS) entry which is preliminary data.</text>
</comment>
<organism evidence="1 2">
    <name type="scientific">Ancylostoma ceylanicum</name>
    <dbReference type="NCBI Taxonomy" id="53326"/>
    <lineage>
        <taxon>Eukaryota</taxon>
        <taxon>Metazoa</taxon>
        <taxon>Ecdysozoa</taxon>
        <taxon>Nematoda</taxon>
        <taxon>Chromadorea</taxon>
        <taxon>Rhabditida</taxon>
        <taxon>Rhabditina</taxon>
        <taxon>Rhabditomorpha</taxon>
        <taxon>Strongyloidea</taxon>
        <taxon>Ancylostomatidae</taxon>
        <taxon>Ancylostomatinae</taxon>
        <taxon>Ancylostoma</taxon>
    </lineage>
</organism>
<protein>
    <submittedName>
        <fullName evidence="1">Uncharacterized protein</fullName>
    </submittedName>
</protein>